<evidence type="ECO:0000259" key="2">
    <source>
        <dbReference type="Pfam" id="PF03972"/>
    </source>
</evidence>
<dbReference type="Gene3D" id="1.10.4100.10">
    <property type="entry name" value="2-methylcitrate dehydratase PrpD"/>
    <property type="match status" value="1"/>
</dbReference>
<gene>
    <name evidence="4" type="ORF">K1J50_02475</name>
</gene>
<comment type="caution">
    <text evidence="4">The sequence shown here is derived from an EMBL/GenBank/DDBJ whole genome shotgun (WGS) entry which is preliminary data.</text>
</comment>
<organism evidence="4 5">
    <name type="scientific">Caldovatus aquaticus</name>
    <dbReference type="NCBI Taxonomy" id="2865671"/>
    <lineage>
        <taxon>Bacteria</taxon>
        <taxon>Pseudomonadati</taxon>
        <taxon>Pseudomonadota</taxon>
        <taxon>Alphaproteobacteria</taxon>
        <taxon>Acetobacterales</taxon>
        <taxon>Roseomonadaceae</taxon>
        <taxon>Caldovatus</taxon>
    </lineage>
</organism>
<protein>
    <submittedName>
        <fullName evidence="4">MmgE/PrpD family protein</fullName>
    </submittedName>
</protein>
<dbReference type="InterPro" id="IPR005656">
    <property type="entry name" value="MmgE_PrpD"/>
</dbReference>
<dbReference type="Pfam" id="PF03972">
    <property type="entry name" value="MmgE_PrpD_N"/>
    <property type="match status" value="1"/>
</dbReference>
<reference evidence="4 5" key="1">
    <citation type="submission" date="2021-08" db="EMBL/GenBank/DDBJ databases">
        <title>Caldovatus sediminis gen. nov., sp. nov., a moderately thermophilic bacterium isolated from a hot spring.</title>
        <authorList>
            <person name="Hu C.-J."/>
            <person name="Li W.-J."/>
            <person name="Xian W.-D."/>
        </authorList>
    </citation>
    <scope>NUCLEOTIDE SEQUENCE [LARGE SCALE GENOMIC DNA]</scope>
    <source>
        <strain evidence="4 5">SYSU G05006</strain>
    </source>
</reference>
<dbReference type="InterPro" id="IPR042183">
    <property type="entry name" value="MmgE/PrpD_sf_1"/>
</dbReference>
<dbReference type="InterPro" id="IPR036148">
    <property type="entry name" value="MmgE/PrpD_sf"/>
</dbReference>
<dbReference type="SUPFAM" id="SSF103378">
    <property type="entry name" value="2-methylcitrate dehydratase PrpD"/>
    <property type="match status" value="1"/>
</dbReference>
<accession>A0ABS7EYL3</accession>
<evidence type="ECO:0000256" key="1">
    <source>
        <dbReference type="ARBA" id="ARBA00006174"/>
    </source>
</evidence>
<dbReference type="InterPro" id="IPR042188">
    <property type="entry name" value="MmgE/PrpD_sf_2"/>
</dbReference>
<evidence type="ECO:0000259" key="3">
    <source>
        <dbReference type="Pfam" id="PF19305"/>
    </source>
</evidence>
<proteinExistence type="inferred from homology"/>
<dbReference type="Proteomes" id="UP001519924">
    <property type="component" value="Unassembled WGS sequence"/>
</dbReference>
<keyword evidence="5" id="KW-1185">Reference proteome</keyword>
<sequence>MERARQDPAAFAGQMLGDFVARFPPQEVPAALRHEAKRALLNVFGCALAVARDPAVDAAVRVLRPLSGPGAATAIGRPERLDPMAASFVNAMAANLLDYDDTHLDTVIHPTAPVAPPVLALAEARGLSGAAALHAFLLGAEVACRLGNAVSPGHYARGWHITATCGVFGAAAACARLLGLSGAQSWSALGIAASQAAGVVESLPSAAKNVGVGNAARNGLFAALLAQQGYAAAPAAIEGPLGWARAAGDEPRLAALGDGLGERWEFGKNTYKPYPCGIVLHPVIDACLALRAAHGLAPDAVAGVRVRGHPLLLARGDRAVENERDARVSIHHSVAVALVLGAAGVREFSPAAVADPAIAAFRAKVRAEADDSLPVGAAAVTVETTGGAALQAVVTHARGSRERPLSDRELEAKFEENARLGGFGGRDVARLIAQVWRLDEADSVRPLLRALSAPRS</sequence>
<feature type="domain" description="MmgE/PrpD C-terminal" evidence="3">
    <location>
        <begin position="274"/>
        <end position="436"/>
    </location>
</feature>
<evidence type="ECO:0000313" key="5">
    <source>
        <dbReference type="Proteomes" id="UP001519924"/>
    </source>
</evidence>
<dbReference type="InterPro" id="IPR045336">
    <property type="entry name" value="MmgE_PrpD_N"/>
</dbReference>
<evidence type="ECO:0000313" key="4">
    <source>
        <dbReference type="EMBL" id="MBW8268343.1"/>
    </source>
</evidence>
<dbReference type="InterPro" id="IPR045337">
    <property type="entry name" value="MmgE_PrpD_C"/>
</dbReference>
<dbReference type="PANTHER" id="PTHR16943">
    <property type="entry name" value="2-METHYLCITRATE DEHYDRATASE-RELATED"/>
    <property type="match status" value="1"/>
</dbReference>
<dbReference type="RefSeq" id="WP_220115848.1">
    <property type="nucleotide sequence ID" value="NZ_JAHZUY010000003.1"/>
</dbReference>
<dbReference type="Gene3D" id="3.30.1330.120">
    <property type="entry name" value="2-methylcitrate dehydratase PrpD"/>
    <property type="match status" value="1"/>
</dbReference>
<dbReference type="EMBL" id="JAHZUY010000003">
    <property type="protein sequence ID" value="MBW8268343.1"/>
    <property type="molecule type" value="Genomic_DNA"/>
</dbReference>
<feature type="domain" description="MmgE/PrpD N-terminal" evidence="2">
    <location>
        <begin position="16"/>
        <end position="250"/>
    </location>
</feature>
<name>A0ABS7EYL3_9PROT</name>
<comment type="similarity">
    <text evidence="1">Belongs to the PrpD family.</text>
</comment>
<dbReference type="PANTHER" id="PTHR16943:SF8">
    <property type="entry name" value="2-METHYLCITRATE DEHYDRATASE"/>
    <property type="match status" value="1"/>
</dbReference>
<dbReference type="Pfam" id="PF19305">
    <property type="entry name" value="MmgE_PrpD_C"/>
    <property type="match status" value="1"/>
</dbReference>